<dbReference type="InParanoid" id="A0A2K5ATM1"/>
<feature type="chain" id="PRO_5014368564" evidence="1">
    <location>
        <begin position="19"/>
        <end position="67"/>
    </location>
</feature>
<dbReference type="FunCoup" id="A0A2K5ATM1">
    <property type="interactions" value="171"/>
</dbReference>
<name>A0A2K5ATM1_CAEEL</name>
<feature type="signal peptide" evidence="1">
    <location>
        <begin position="1"/>
        <end position="18"/>
    </location>
</feature>
<dbReference type="AlphaFoldDB" id="A0A2K5ATM1"/>
<evidence type="ECO:0000313" key="3">
    <source>
        <dbReference type="Proteomes" id="UP000001940"/>
    </source>
</evidence>
<dbReference type="GeneID" id="36312786"/>
<evidence type="ECO:0000313" key="4">
    <source>
        <dbReference type="WormBase" id="C32E8.13"/>
    </source>
</evidence>
<dbReference type="WormBase" id="C32E8.13">
    <property type="protein sequence ID" value="CE52460"/>
    <property type="gene ID" value="WBGene00284853"/>
</dbReference>
<gene>
    <name evidence="2 4" type="ORF">C32E8.13</name>
    <name evidence="2" type="ORF">CELE_C32E8.13</name>
</gene>
<dbReference type="CTD" id="36312786"/>
<organism evidence="2 3">
    <name type="scientific">Caenorhabditis elegans</name>
    <dbReference type="NCBI Taxonomy" id="6239"/>
    <lineage>
        <taxon>Eukaryota</taxon>
        <taxon>Metazoa</taxon>
        <taxon>Ecdysozoa</taxon>
        <taxon>Nematoda</taxon>
        <taxon>Chromadorea</taxon>
        <taxon>Rhabditida</taxon>
        <taxon>Rhabditina</taxon>
        <taxon>Rhabditomorpha</taxon>
        <taxon>Rhabditoidea</taxon>
        <taxon>Rhabditidae</taxon>
        <taxon>Peloderinae</taxon>
        <taxon>Caenorhabditis</taxon>
    </lineage>
</organism>
<protein>
    <submittedName>
        <fullName evidence="2">Uncharacterized protein</fullName>
    </submittedName>
</protein>
<dbReference type="EMBL" id="BX284601">
    <property type="protein sequence ID" value="SPC47117.1"/>
    <property type="molecule type" value="Genomic_DNA"/>
</dbReference>
<proteinExistence type="predicted"/>
<evidence type="ECO:0000313" key="2">
    <source>
        <dbReference type="EMBL" id="SPC47117.1"/>
    </source>
</evidence>
<sequence>MRILKLLVVFLIFNVVGAYSALRHKNSGARNRWMRDDENAQGLMGGSIGMVIKKPVSGPAAKNGGKS</sequence>
<reference evidence="2 3" key="1">
    <citation type="journal article" date="1998" name="Science">
        <title>Genome sequence of the nematode C. elegans: a platform for investigating biology.</title>
        <authorList>
            <consortium name="The C. elegans sequencing consortium"/>
            <person name="Sulson J.E."/>
            <person name="Waterston R."/>
        </authorList>
    </citation>
    <scope>NUCLEOTIDE SEQUENCE [LARGE SCALE GENOMIC DNA]</scope>
    <source>
        <strain evidence="2 3">Bristol N2</strain>
    </source>
</reference>
<dbReference type="KEGG" id="cel:CELE_C32E8.13"/>
<dbReference type="Proteomes" id="UP000001940">
    <property type="component" value="Chromosome I"/>
</dbReference>
<dbReference type="AGR" id="WB:WBGene00284853"/>
<evidence type="ECO:0000256" key="1">
    <source>
        <dbReference type="SAM" id="SignalP"/>
    </source>
</evidence>
<keyword evidence="1" id="KW-0732">Signal</keyword>
<keyword evidence="3" id="KW-1185">Reference proteome</keyword>
<dbReference type="RefSeq" id="NP_001348665.1">
    <property type="nucleotide sequence ID" value="NM_001361882.3"/>
</dbReference>
<dbReference type="Bgee" id="WBGene00284853">
    <property type="expression patterns" value="Expressed in adult organism"/>
</dbReference>
<accession>A0A2K5ATM1</accession>